<dbReference type="InterPro" id="IPR002401">
    <property type="entry name" value="Cyt_P450_E_grp-I"/>
</dbReference>
<evidence type="ECO:0000256" key="4">
    <source>
        <dbReference type="ARBA" id="ARBA00022723"/>
    </source>
</evidence>
<dbReference type="GO" id="GO:0020037">
    <property type="term" value="F:heme binding"/>
    <property type="evidence" value="ECO:0007669"/>
    <property type="project" value="InterPro"/>
</dbReference>
<protein>
    <submittedName>
        <fullName evidence="10">Cytochrome P450 CYP12A6</fullName>
    </submittedName>
</protein>
<keyword evidence="3 8" id="KW-0349">Heme</keyword>
<proteinExistence type="evidence at transcript level"/>
<comment type="similarity">
    <text evidence="2 9">Belongs to the cytochrome P450 family.</text>
</comment>
<dbReference type="EMBL" id="HM003576">
    <property type="protein sequence ID" value="ADF87562.1"/>
    <property type="molecule type" value="mRNA"/>
</dbReference>
<dbReference type="InterPro" id="IPR017972">
    <property type="entry name" value="Cyt_P450_CS"/>
</dbReference>
<evidence type="ECO:0000256" key="6">
    <source>
        <dbReference type="ARBA" id="ARBA00023004"/>
    </source>
</evidence>
<dbReference type="PRINTS" id="PR00385">
    <property type="entry name" value="P450"/>
</dbReference>
<dbReference type="Pfam" id="PF00067">
    <property type="entry name" value="p450"/>
    <property type="match status" value="1"/>
</dbReference>
<evidence type="ECO:0000256" key="2">
    <source>
        <dbReference type="ARBA" id="ARBA00010617"/>
    </source>
</evidence>
<sequence>MLGQRLKLKLHQLIWTKPFQQRLQTTAAPSTLDVSEKDLSTSKPVGWDQARPYNEIPKVSLFNFILKLMPGGKYHKMQFPDILLDMRRQHGPLFRLPNLGTKENLVLNDPHHFEQVFRTEGPWPERPGMQILQYYRKEARKDFYKGTQGIVGSQGQEWANFRFTVNPVLMQPKTIRLYHQKMSDINKEFIQRIRDIRDGSTFEVPENFEEEINRWTLESVSAIALDKQLGLIKANRDNPQAKKVFDNLNIIFELLGELELKPSIWRYVSTPKFQRLLKAFDEIQEITSGYVNEAVERLEREPPNKPDHEKSLLEKLLKTNKQIAIVMAIDMLMAGVDTTTSAFTGTLICLAKNPEKQAKLREEIRRILPNKDSDFTEASMKNMPYLRACMKESLRLYPLTSGNSRIVKSDIILNGYQIPSNTQVVMLSTGLLTNEEHYPRSQEFLPERWLRTENKVASDKGCSLPLKPSSPFVYLPFGFGPRMCIGKRIVEMELELGIARLIRNFNVEFNYPTENAFKSLLINVPNIPLRYKFTDIQN</sequence>
<keyword evidence="6 8" id="KW-0408">Iron</keyword>
<feature type="binding site" description="axial binding residue" evidence="8">
    <location>
        <position position="484"/>
    </location>
    <ligand>
        <name>heme</name>
        <dbReference type="ChEBI" id="CHEBI:30413"/>
    </ligand>
    <ligandPart>
        <name>Fe</name>
        <dbReference type="ChEBI" id="CHEBI:18248"/>
    </ligandPart>
</feature>
<keyword evidence="4 8" id="KW-0479">Metal-binding</keyword>
<dbReference type="Gene3D" id="1.10.630.10">
    <property type="entry name" value="Cytochrome P450"/>
    <property type="match status" value="1"/>
</dbReference>
<dbReference type="GO" id="GO:0016705">
    <property type="term" value="F:oxidoreductase activity, acting on paired donors, with incorporation or reduction of molecular oxygen"/>
    <property type="evidence" value="ECO:0007669"/>
    <property type="project" value="InterPro"/>
</dbReference>
<comment type="cofactor">
    <cofactor evidence="1 8">
        <name>heme</name>
        <dbReference type="ChEBI" id="CHEBI:30413"/>
    </cofactor>
</comment>
<dbReference type="GO" id="GO:0004497">
    <property type="term" value="F:monooxygenase activity"/>
    <property type="evidence" value="ECO:0007669"/>
    <property type="project" value="UniProtKB-KW"/>
</dbReference>
<dbReference type="InterPro" id="IPR036396">
    <property type="entry name" value="Cyt_P450_sf"/>
</dbReference>
<keyword evidence="5 9" id="KW-0560">Oxidoreductase</keyword>
<keyword evidence="7 9" id="KW-0503">Monooxygenase</keyword>
<evidence type="ECO:0000256" key="5">
    <source>
        <dbReference type="ARBA" id="ARBA00023002"/>
    </source>
</evidence>
<dbReference type="AlphaFoldDB" id="D6QSF2"/>
<dbReference type="GO" id="GO:0005506">
    <property type="term" value="F:iron ion binding"/>
    <property type="evidence" value="ECO:0007669"/>
    <property type="project" value="InterPro"/>
</dbReference>
<dbReference type="PROSITE" id="PS00086">
    <property type="entry name" value="CYTOCHROME_P450"/>
    <property type="match status" value="1"/>
</dbReference>
<evidence type="ECO:0000313" key="10">
    <source>
        <dbReference type="EMBL" id="ADF87562.1"/>
    </source>
</evidence>
<dbReference type="PANTHER" id="PTHR24279">
    <property type="entry name" value="CYTOCHROME P450"/>
    <property type="match status" value="1"/>
</dbReference>
<reference evidence="10" key="1">
    <citation type="submission" date="2010-03" db="EMBL/GenBank/DDBJ databases">
        <title>Insect Mitochondrial P450s.</title>
        <authorList>
            <person name="Danielson P.B."/>
            <person name="Yee T.M."/>
        </authorList>
    </citation>
    <scope>NUCLEOTIDE SEQUENCE</scope>
</reference>
<dbReference type="CDD" id="cd11054">
    <property type="entry name" value="CYP24A1-like"/>
    <property type="match status" value="1"/>
</dbReference>
<evidence type="ECO:0000256" key="1">
    <source>
        <dbReference type="ARBA" id="ARBA00001971"/>
    </source>
</evidence>
<dbReference type="PRINTS" id="PR00463">
    <property type="entry name" value="EP450I"/>
</dbReference>
<evidence type="ECO:0000256" key="8">
    <source>
        <dbReference type="PIRSR" id="PIRSR602401-1"/>
    </source>
</evidence>
<name>D6QSF2_9MUSC</name>
<dbReference type="SUPFAM" id="SSF48264">
    <property type="entry name" value="Cytochrome P450"/>
    <property type="match status" value="1"/>
</dbReference>
<evidence type="ECO:0000256" key="3">
    <source>
        <dbReference type="ARBA" id="ARBA00022617"/>
    </source>
</evidence>
<dbReference type="PANTHER" id="PTHR24279:SF120">
    <property type="entry name" value="CYTOCHROME P450"/>
    <property type="match status" value="1"/>
</dbReference>
<dbReference type="FunFam" id="1.10.630.10:FF:000006">
    <property type="entry name" value="Cytochrome P450 302a1, mitochondrial"/>
    <property type="match status" value="1"/>
</dbReference>
<accession>D6QSF2</accession>
<evidence type="ECO:0000256" key="7">
    <source>
        <dbReference type="ARBA" id="ARBA00023033"/>
    </source>
</evidence>
<dbReference type="InterPro" id="IPR050479">
    <property type="entry name" value="CYP11_CYP27_families"/>
</dbReference>
<dbReference type="InterPro" id="IPR001128">
    <property type="entry name" value="Cyt_P450"/>
</dbReference>
<evidence type="ECO:0000256" key="9">
    <source>
        <dbReference type="RuleBase" id="RU000461"/>
    </source>
</evidence>
<organism evidence="10">
    <name type="scientific">Drosophila wassermani</name>
    <dbReference type="NCBI Taxonomy" id="103847"/>
    <lineage>
        <taxon>Eukaryota</taxon>
        <taxon>Metazoa</taxon>
        <taxon>Ecdysozoa</taxon>
        <taxon>Arthropoda</taxon>
        <taxon>Hexapoda</taxon>
        <taxon>Insecta</taxon>
        <taxon>Pterygota</taxon>
        <taxon>Neoptera</taxon>
        <taxon>Endopterygota</taxon>
        <taxon>Diptera</taxon>
        <taxon>Brachycera</taxon>
        <taxon>Muscomorpha</taxon>
        <taxon>Ephydroidea</taxon>
        <taxon>Drosophilidae</taxon>
        <taxon>Drosophila</taxon>
    </lineage>
</organism>